<reference evidence="1 2" key="1">
    <citation type="submission" date="2020-04" db="EMBL/GenBank/DDBJ databases">
        <authorList>
            <person name="Pajer P."/>
            <person name="Broz P."/>
        </authorList>
    </citation>
    <scope>NUCLEOTIDE SEQUENCE [LARGE SCALE GENOMIC DNA]</scope>
    <source>
        <strain evidence="2">NRL-ATB46093</strain>
    </source>
</reference>
<evidence type="ECO:0000313" key="2">
    <source>
        <dbReference type="Proteomes" id="UP000509222"/>
    </source>
</evidence>
<dbReference type="Pfam" id="PF06475">
    <property type="entry name" value="Glycolipid_bind"/>
    <property type="match status" value="1"/>
</dbReference>
<dbReference type="InterPro" id="IPR009467">
    <property type="entry name" value="Glycolipid-bd_prot_put"/>
</dbReference>
<dbReference type="RefSeq" id="WP_176295197.1">
    <property type="nucleotide sequence ID" value="NZ_CP051177.1"/>
</dbReference>
<gene>
    <name evidence="1" type="ORF">HF394_17675</name>
</gene>
<proteinExistence type="predicted"/>
<name>A0A7H8QFT1_9BACL</name>
<organism evidence="1 2">
    <name type="scientific">Planococcus glaciei</name>
    <dbReference type="NCBI Taxonomy" id="459472"/>
    <lineage>
        <taxon>Bacteria</taxon>
        <taxon>Bacillati</taxon>
        <taxon>Bacillota</taxon>
        <taxon>Bacilli</taxon>
        <taxon>Bacillales</taxon>
        <taxon>Caryophanaceae</taxon>
        <taxon>Planococcus</taxon>
    </lineage>
</organism>
<dbReference type="SUPFAM" id="SSF159275">
    <property type="entry name" value="PA1994-like"/>
    <property type="match status" value="1"/>
</dbReference>
<sequence>MRVFNFQSPGFECLISTDEKGFVVDYPGLFKRKY</sequence>
<accession>A0A7H8QFT1</accession>
<dbReference type="EMBL" id="CP051177">
    <property type="protein sequence ID" value="QKX52759.1"/>
    <property type="molecule type" value="Genomic_DNA"/>
</dbReference>
<evidence type="ECO:0000313" key="1">
    <source>
        <dbReference type="EMBL" id="QKX52759.1"/>
    </source>
</evidence>
<reference evidence="2" key="2">
    <citation type="submission" date="2020-06" db="EMBL/GenBank/DDBJ databases">
        <title>Isolation of Planomicrobium glaciei.</title>
        <authorList>
            <person name="Malisova L."/>
            <person name="Safrankova R."/>
            <person name="Jakubu V."/>
            <person name="Spanelova P."/>
        </authorList>
    </citation>
    <scope>NUCLEOTIDE SEQUENCE [LARGE SCALE GENOMIC DNA]</scope>
    <source>
        <strain evidence="2">NRL-ATB46093</strain>
    </source>
</reference>
<dbReference type="AlphaFoldDB" id="A0A7H8QFT1"/>
<keyword evidence="2" id="KW-1185">Reference proteome</keyword>
<dbReference type="Proteomes" id="UP000509222">
    <property type="component" value="Chromosome"/>
</dbReference>
<protein>
    <submittedName>
        <fullName evidence="1">Putative glycolipid-binding domain-containing protein</fullName>
    </submittedName>
</protein>